<feature type="compositionally biased region" description="Polar residues" evidence="1">
    <location>
        <begin position="1"/>
        <end position="14"/>
    </location>
</feature>
<feature type="region of interest" description="Disordered" evidence="1">
    <location>
        <begin position="94"/>
        <end position="199"/>
    </location>
</feature>
<feature type="region of interest" description="Disordered" evidence="1">
    <location>
        <begin position="346"/>
        <end position="393"/>
    </location>
</feature>
<feature type="compositionally biased region" description="Basic residues" evidence="1">
    <location>
        <begin position="159"/>
        <end position="175"/>
    </location>
</feature>
<feature type="compositionally biased region" description="Low complexity" evidence="1">
    <location>
        <begin position="15"/>
        <end position="35"/>
    </location>
</feature>
<dbReference type="HOGENOM" id="CLU_702966_0_0_1"/>
<dbReference type="RefSeq" id="XP_002183795.1">
    <property type="nucleotide sequence ID" value="XM_002183759.1"/>
</dbReference>
<feature type="compositionally biased region" description="Polar residues" evidence="1">
    <location>
        <begin position="347"/>
        <end position="366"/>
    </location>
</feature>
<proteinExistence type="predicted"/>
<name>B7G9L6_PHATC</name>
<dbReference type="Proteomes" id="UP000000759">
    <property type="component" value="Chromosome 21"/>
</dbReference>
<dbReference type="InParanoid" id="B7G9L6"/>
<feature type="compositionally biased region" description="Polar residues" evidence="1">
    <location>
        <begin position="128"/>
        <end position="150"/>
    </location>
</feature>
<sequence length="393" mass="41887">MTAQLAQPISSRLSVTETATDPVVTAAEAEATVAASHSERRWSEDSTSSSSSSSSLQPALKSCLSSTNLSSLAPLKMKRNVSFHAIEIRTYVPDSASTTGRKSPLPTEPDRRLSIDDYEAGVRPGVSLPQSSSRGQQRATIVNKNNNNATPAWLEKAGRRFKKLLGGGRKPRNKASKKENTPPSVSQPQRYDVSKRPVLEDCTTSSLRKVQSLTDLDQLEWESDSSTSDEESGDNSTGSNTASNSSTTSIESPPSSPLSSATRAKSRFGTNEERSKGLAATTPSTVSSATAPLNHSLPRVSSASCNDLTSLVSQHQYPSTILEEFPSSNSLASLVETKTPISPAKVESQSLLQNESPVTSMSNLVSPANDPAWALNFTNDDSDSQSEDSALCF</sequence>
<feature type="region of interest" description="Disordered" evidence="1">
    <location>
        <begin position="1"/>
        <end position="58"/>
    </location>
</feature>
<dbReference type="PaxDb" id="2850-Phatr55004"/>
<gene>
    <name evidence="2" type="ORF">PHATRDRAFT_55004</name>
</gene>
<feature type="compositionally biased region" description="Acidic residues" evidence="1">
    <location>
        <begin position="218"/>
        <end position="233"/>
    </location>
</feature>
<feature type="compositionally biased region" description="Low complexity" evidence="1">
    <location>
        <begin position="279"/>
        <end position="292"/>
    </location>
</feature>
<evidence type="ECO:0000313" key="2">
    <source>
        <dbReference type="EMBL" id="EEC44464.1"/>
    </source>
</evidence>
<reference evidence="3" key="2">
    <citation type="submission" date="2008-08" db="EMBL/GenBank/DDBJ databases">
        <authorList>
            <consortium name="Diatom Consortium"/>
            <person name="Grigoriev I."/>
            <person name="Grimwood J."/>
            <person name="Kuo A."/>
            <person name="Otillar R.P."/>
            <person name="Salamov A."/>
            <person name="Detter J.C."/>
            <person name="Lindquist E."/>
            <person name="Shapiro H."/>
            <person name="Lucas S."/>
            <person name="Glavina del Rio T."/>
            <person name="Pitluck S."/>
            <person name="Rokhsar D."/>
            <person name="Bowler C."/>
        </authorList>
    </citation>
    <scope>GENOME REANNOTATION</scope>
    <source>
        <strain evidence="3">CCAP 1055/1</strain>
    </source>
</reference>
<dbReference type="AlphaFoldDB" id="B7G9L6"/>
<dbReference type="EMBL" id="CM000623">
    <property type="protein sequence ID" value="EEC44464.1"/>
    <property type="molecule type" value="Genomic_DNA"/>
</dbReference>
<feature type="region of interest" description="Disordered" evidence="1">
    <location>
        <begin position="218"/>
        <end position="296"/>
    </location>
</feature>
<feature type="compositionally biased region" description="Low complexity" evidence="1">
    <location>
        <begin position="45"/>
        <end position="55"/>
    </location>
</feature>
<dbReference type="GeneID" id="7195640"/>
<feature type="compositionally biased region" description="Low complexity" evidence="1">
    <location>
        <begin position="234"/>
        <end position="263"/>
    </location>
</feature>
<evidence type="ECO:0000256" key="1">
    <source>
        <dbReference type="SAM" id="MobiDB-lite"/>
    </source>
</evidence>
<evidence type="ECO:0000313" key="3">
    <source>
        <dbReference type="Proteomes" id="UP000000759"/>
    </source>
</evidence>
<reference evidence="2 3" key="1">
    <citation type="journal article" date="2008" name="Nature">
        <title>The Phaeodactylum genome reveals the evolutionary history of diatom genomes.</title>
        <authorList>
            <person name="Bowler C."/>
            <person name="Allen A.E."/>
            <person name="Badger J.H."/>
            <person name="Grimwood J."/>
            <person name="Jabbari K."/>
            <person name="Kuo A."/>
            <person name="Maheswari U."/>
            <person name="Martens C."/>
            <person name="Maumus F."/>
            <person name="Otillar R.P."/>
            <person name="Rayko E."/>
            <person name="Salamov A."/>
            <person name="Vandepoele K."/>
            <person name="Beszteri B."/>
            <person name="Gruber A."/>
            <person name="Heijde M."/>
            <person name="Katinka M."/>
            <person name="Mock T."/>
            <person name="Valentin K."/>
            <person name="Verret F."/>
            <person name="Berges J.A."/>
            <person name="Brownlee C."/>
            <person name="Cadoret J.P."/>
            <person name="Chiovitti A."/>
            <person name="Choi C.J."/>
            <person name="Coesel S."/>
            <person name="De Martino A."/>
            <person name="Detter J.C."/>
            <person name="Durkin C."/>
            <person name="Falciatore A."/>
            <person name="Fournet J."/>
            <person name="Haruta M."/>
            <person name="Huysman M.J."/>
            <person name="Jenkins B.D."/>
            <person name="Jiroutova K."/>
            <person name="Jorgensen R.E."/>
            <person name="Joubert Y."/>
            <person name="Kaplan A."/>
            <person name="Kroger N."/>
            <person name="Kroth P.G."/>
            <person name="La Roche J."/>
            <person name="Lindquist E."/>
            <person name="Lommer M."/>
            <person name="Martin-Jezequel V."/>
            <person name="Lopez P.J."/>
            <person name="Lucas S."/>
            <person name="Mangogna M."/>
            <person name="McGinnis K."/>
            <person name="Medlin L.K."/>
            <person name="Montsant A."/>
            <person name="Oudot-Le Secq M.P."/>
            <person name="Napoli C."/>
            <person name="Obornik M."/>
            <person name="Parker M.S."/>
            <person name="Petit J.L."/>
            <person name="Porcel B.M."/>
            <person name="Poulsen N."/>
            <person name="Robison M."/>
            <person name="Rychlewski L."/>
            <person name="Rynearson T.A."/>
            <person name="Schmutz J."/>
            <person name="Shapiro H."/>
            <person name="Siaut M."/>
            <person name="Stanley M."/>
            <person name="Sussman M.R."/>
            <person name="Taylor A.R."/>
            <person name="Vardi A."/>
            <person name="von Dassow P."/>
            <person name="Vyverman W."/>
            <person name="Willis A."/>
            <person name="Wyrwicz L.S."/>
            <person name="Rokhsar D.S."/>
            <person name="Weissenbach J."/>
            <person name="Armbrust E.V."/>
            <person name="Green B.R."/>
            <person name="Van de Peer Y."/>
            <person name="Grigoriev I.V."/>
        </authorList>
    </citation>
    <scope>NUCLEOTIDE SEQUENCE [LARGE SCALE GENOMIC DNA]</scope>
    <source>
        <strain evidence="2 3">CCAP 1055/1</strain>
    </source>
</reference>
<keyword evidence="3" id="KW-1185">Reference proteome</keyword>
<accession>B7G9L6</accession>
<protein>
    <submittedName>
        <fullName evidence="2">Glucoamylase</fullName>
    </submittedName>
</protein>
<dbReference type="KEGG" id="pti:PHATRDRAFT_55004"/>
<organism evidence="2 3">
    <name type="scientific">Phaeodactylum tricornutum (strain CCAP 1055/1)</name>
    <dbReference type="NCBI Taxonomy" id="556484"/>
    <lineage>
        <taxon>Eukaryota</taxon>
        <taxon>Sar</taxon>
        <taxon>Stramenopiles</taxon>
        <taxon>Ochrophyta</taxon>
        <taxon>Bacillariophyta</taxon>
        <taxon>Bacillariophyceae</taxon>
        <taxon>Bacillariophycidae</taxon>
        <taxon>Naviculales</taxon>
        <taxon>Phaeodactylaceae</taxon>
        <taxon>Phaeodactylum</taxon>
    </lineage>
</organism>